<dbReference type="AlphaFoldDB" id="A0AAD1PZ99"/>
<name>A0AAD1PZ99_PLAAG</name>
<proteinExistence type="predicted"/>
<gene>
    <name evidence="2" type="ORF">PANO66_01665</name>
</gene>
<organism evidence="2 3">
    <name type="scientific">Planktothrix agardhii</name>
    <name type="common">Oscillatoria agardhii</name>
    <dbReference type="NCBI Taxonomy" id="1160"/>
    <lineage>
        <taxon>Bacteria</taxon>
        <taxon>Bacillati</taxon>
        <taxon>Cyanobacteriota</taxon>
        <taxon>Cyanophyceae</taxon>
        <taxon>Oscillatoriophycideae</taxon>
        <taxon>Oscillatoriales</taxon>
        <taxon>Microcoleaceae</taxon>
        <taxon>Planktothrix</taxon>
    </lineage>
</organism>
<protein>
    <recommendedName>
        <fullName evidence="1">DUF4384 domain-containing protein</fullName>
    </recommendedName>
</protein>
<dbReference type="Proteomes" id="UP001153761">
    <property type="component" value="Chromosome"/>
</dbReference>
<reference evidence="2" key="1">
    <citation type="submission" date="2020-09" db="EMBL/GenBank/DDBJ databases">
        <authorList>
            <person name="Blom J."/>
        </authorList>
    </citation>
    <scope>NUCLEOTIDE SEQUENCE</scope>
    <source>
        <strain evidence="2">No.66</strain>
    </source>
</reference>
<feature type="domain" description="DUF4384" evidence="1">
    <location>
        <begin position="158"/>
        <end position="234"/>
    </location>
</feature>
<sequence length="285" mass="32873">MISKEYNDNEEMFLNAIADQWGFKDRCKLVFVQRFLGSNDDLANNALADVLKENLSLDKLKEDQKGYVIRIFTDYLSKTIFPKMKDEGCDFQEVDKCEIAKSWLRGTVYLQWLKQQLWDELKTKTTAKNKIGPVLAGNVSNLGLRHKTPNSYLDTVPINSDIWLKINLEQPGHLILLEREPSGVMCCICPSEYAPQFQVKPGETTLPQYPPSPYPVFTATEEGQEQMLAVITPDKPSLHWLEKSQQEALELDHQHLYELLTYVEERSESQVFYTEYQVVDVLKTV</sequence>
<accession>A0AAD1PZ99</accession>
<dbReference type="InterPro" id="IPR025493">
    <property type="entry name" value="DUF4384"/>
</dbReference>
<evidence type="ECO:0000313" key="3">
    <source>
        <dbReference type="Proteomes" id="UP001153761"/>
    </source>
</evidence>
<evidence type="ECO:0000313" key="2">
    <source>
        <dbReference type="EMBL" id="CAD5936041.1"/>
    </source>
</evidence>
<evidence type="ECO:0000259" key="1">
    <source>
        <dbReference type="Pfam" id="PF14326"/>
    </source>
</evidence>
<dbReference type="RefSeq" id="WP_254032251.1">
    <property type="nucleotide sequence ID" value="NZ_LR882963.1"/>
</dbReference>
<dbReference type="EMBL" id="LR882963">
    <property type="protein sequence ID" value="CAD5936041.1"/>
    <property type="molecule type" value="Genomic_DNA"/>
</dbReference>
<dbReference type="Pfam" id="PF14326">
    <property type="entry name" value="DUF4384"/>
    <property type="match status" value="1"/>
</dbReference>